<dbReference type="Proteomes" id="UP001497497">
    <property type="component" value="Unassembled WGS sequence"/>
</dbReference>
<accession>A0AAV2I583</accession>
<evidence type="ECO:0000313" key="3">
    <source>
        <dbReference type="Proteomes" id="UP001497497"/>
    </source>
</evidence>
<dbReference type="AlphaFoldDB" id="A0AAV2I583"/>
<evidence type="ECO:0000256" key="1">
    <source>
        <dbReference type="SAM" id="MobiDB-lite"/>
    </source>
</evidence>
<reference evidence="2 3" key="1">
    <citation type="submission" date="2024-04" db="EMBL/GenBank/DDBJ databases">
        <authorList>
            <consortium name="Genoscope - CEA"/>
            <person name="William W."/>
        </authorList>
    </citation>
    <scope>NUCLEOTIDE SEQUENCE [LARGE SCALE GENOMIC DNA]</scope>
</reference>
<gene>
    <name evidence="2" type="ORF">GSLYS_00013611001</name>
</gene>
<comment type="caution">
    <text evidence="2">The sequence shown here is derived from an EMBL/GenBank/DDBJ whole genome shotgun (WGS) entry which is preliminary data.</text>
</comment>
<dbReference type="Gene3D" id="3.40.50.410">
    <property type="entry name" value="von Willebrand factor, type A domain"/>
    <property type="match status" value="1"/>
</dbReference>
<feature type="compositionally biased region" description="Polar residues" evidence="1">
    <location>
        <begin position="36"/>
        <end position="55"/>
    </location>
</feature>
<name>A0AAV2I583_LYMST</name>
<evidence type="ECO:0000313" key="2">
    <source>
        <dbReference type="EMBL" id="CAL1539878.1"/>
    </source>
</evidence>
<dbReference type="EMBL" id="CAXITT010000359">
    <property type="protein sequence ID" value="CAL1539878.1"/>
    <property type="molecule type" value="Genomic_DNA"/>
</dbReference>
<feature type="compositionally biased region" description="Basic residues" evidence="1">
    <location>
        <begin position="7"/>
        <end position="34"/>
    </location>
</feature>
<feature type="region of interest" description="Disordered" evidence="1">
    <location>
        <begin position="1"/>
        <end position="58"/>
    </location>
</feature>
<proteinExistence type="predicted"/>
<protein>
    <submittedName>
        <fullName evidence="2">Uncharacterized protein</fullName>
    </submittedName>
</protein>
<keyword evidence="3" id="KW-1185">Reference proteome</keyword>
<organism evidence="2 3">
    <name type="scientific">Lymnaea stagnalis</name>
    <name type="common">Great pond snail</name>
    <name type="synonym">Helix stagnalis</name>
    <dbReference type="NCBI Taxonomy" id="6523"/>
    <lineage>
        <taxon>Eukaryota</taxon>
        <taxon>Metazoa</taxon>
        <taxon>Spiralia</taxon>
        <taxon>Lophotrochozoa</taxon>
        <taxon>Mollusca</taxon>
        <taxon>Gastropoda</taxon>
        <taxon>Heterobranchia</taxon>
        <taxon>Euthyneura</taxon>
        <taxon>Panpulmonata</taxon>
        <taxon>Hygrophila</taxon>
        <taxon>Lymnaeoidea</taxon>
        <taxon>Lymnaeidae</taxon>
        <taxon>Lymnaea</taxon>
    </lineage>
</organism>
<dbReference type="InterPro" id="IPR036465">
    <property type="entry name" value="vWFA_dom_sf"/>
</dbReference>
<sequence>MSGWVRVHGRRSRSFKSKVSSRCRGRGGRGRRRGNLTFSGRNRSVANESSQNHESFGNERIEYNFNTDPKVFFTGAASTEQHLAAQNENRLRYAATLAVLITNKIQVKQNACIKALAMAWARGDDELATAFLKLKSNFGLVEVLKALNMLDAGRQVRTLEKRLKCLELSTTKVKPQKISKLKMDINNLNKVKPPLGSASGAVCKHVAKWVREFTAADLEFFAINFPKDPWKKLADICHLKPEKDFPAAPWFLAFCFGTGSPPIGSNVEYCQQLTMENVNDLIKEHDIPFSVVKPFKEKLSPESKQRISECEAKLDIVLWWYEDLSCPGTDEVISKRLAAGETISLPNGKLLERLLTILLLRNPQLARRGYDDMNYEGEPEGETNFFTQLMDLAEPKLTSIRLNLESPIVIMGDASGSMEVAIRTSTIIASLLTAICSAKLVFFNTETRDAPFLPKTVKEMLKLAANTKAVGGTTPAASLLPFYRNKEVVKTFIMVTDEEENGQADGHSFAPLYQKYYKEVYPAHLIFVSFLRGQHAQGQMVKDLNNLGYHPKQLRLEGSRPDLTKLDDLFAQLSAVTTSSFTSQLEEMESHLHTKSVAQLFEEIIESGEYSAASDQGN</sequence>
<dbReference type="SUPFAM" id="SSF53300">
    <property type="entry name" value="vWA-like"/>
    <property type="match status" value="1"/>
</dbReference>